<gene>
    <name evidence="2" type="ORF">J0A66_08990</name>
</gene>
<keyword evidence="1" id="KW-0732">Signal</keyword>
<dbReference type="Proteomes" id="UP000664654">
    <property type="component" value="Unassembled WGS sequence"/>
</dbReference>
<organism evidence="2 3">
    <name type="scientific">Bowmanella dokdonensis</name>
    <dbReference type="NCBI Taxonomy" id="751969"/>
    <lineage>
        <taxon>Bacteria</taxon>
        <taxon>Pseudomonadati</taxon>
        <taxon>Pseudomonadota</taxon>
        <taxon>Gammaproteobacteria</taxon>
        <taxon>Alteromonadales</taxon>
        <taxon>Alteromonadaceae</taxon>
        <taxon>Bowmanella</taxon>
    </lineage>
</organism>
<dbReference type="EMBL" id="JAFKCV010000004">
    <property type="protein sequence ID" value="MBN7825354.1"/>
    <property type="molecule type" value="Genomic_DNA"/>
</dbReference>
<sequence length="265" mass="29518">MKLIFLILSFTSAFAFGGTAIDGNPSNGLQVIDQWIHENSYYDSFTDAVYVTDTSTGAVSKYNVEHFYNGETYTIISPSTTTTQERQAFKDFSDGIKAMYADFSGDGFYQVPSNLVSNGLELARHSFYQNDFKQYAESRLNETMLGLIDRTLVNTASILNINIKDVKVFTLADQSKITVEFKYTRTKTLVNILKIIDKYNNTIGMTHQEIQYSSYRVDTSDSDYLNALLSYLQSMGMSINAPTGNGLTPVVTVIECNSSGCESAN</sequence>
<evidence type="ECO:0000313" key="3">
    <source>
        <dbReference type="Proteomes" id="UP000664654"/>
    </source>
</evidence>
<comment type="caution">
    <text evidence="2">The sequence shown here is derived from an EMBL/GenBank/DDBJ whole genome shotgun (WGS) entry which is preliminary data.</text>
</comment>
<accession>A0A939DMK5</accession>
<feature type="chain" id="PRO_5037022539" evidence="1">
    <location>
        <begin position="16"/>
        <end position="265"/>
    </location>
</feature>
<protein>
    <submittedName>
        <fullName evidence="2">Uncharacterized protein</fullName>
    </submittedName>
</protein>
<evidence type="ECO:0000313" key="2">
    <source>
        <dbReference type="EMBL" id="MBN7825354.1"/>
    </source>
</evidence>
<dbReference type="RefSeq" id="WP_206573464.1">
    <property type="nucleotide sequence ID" value="NZ_JAFKCV010000004.1"/>
</dbReference>
<name>A0A939DMK5_9ALTE</name>
<evidence type="ECO:0000256" key="1">
    <source>
        <dbReference type="SAM" id="SignalP"/>
    </source>
</evidence>
<reference evidence="2" key="1">
    <citation type="submission" date="2021-03" db="EMBL/GenBank/DDBJ databases">
        <title>novel species isolated from a fishpond in China.</title>
        <authorList>
            <person name="Lu H."/>
            <person name="Cai Z."/>
        </authorList>
    </citation>
    <scope>NUCLEOTIDE SEQUENCE</scope>
    <source>
        <strain evidence="2">JCM 30855</strain>
    </source>
</reference>
<proteinExistence type="predicted"/>
<keyword evidence="3" id="KW-1185">Reference proteome</keyword>
<feature type="signal peptide" evidence="1">
    <location>
        <begin position="1"/>
        <end position="15"/>
    </location>
</feature>
<dbReference type="AlphaFoldDB" id="A0A939DMK5"/>